<gene>
    <name evidence="10" type="ORF">ACFSW5_21740</name>
</gene>
<keyword evidence="3" id="KW-0805">Transcription regulation</keyword>
<comment type="caution">
    <text evidence="10">The sequence shown here is derived from an EMBL/GenBank/DDBJ whole genome shotgun (WGS) entry which is preliminary data.</text>
</comment>
<dbReference type="PROSITE" id="PS51755">
    <property type="entry name" value="OMPR_PHOB"/>
    <property type="match status" value="1"/>
</dbReference>
<dbReference type="Gene3D" id="3.40.50.2300">
    <property type="match status" value="1"/>
</dbReference>
<keyword evidence="5" id="KW-0804">Transcription</keyword>
<dbReference type="PROSITE" id="PS50110">
    <property type="entry name" value="RESPONSE_REGULATORY"/>
    <property type="match status" value="1"/>
</dbReference>
<dbReference type="SMART" id="SM00448">
    <property type="entry name" value="REC"/>
    <property type="match status" value="1"/>
</dbReference>
<dbReference type="SMART" id="SM00862">
    <property type="entry name" value="Trans_reg_C"/>
    <property type="match status" value="1"/>
</dbReference>
<dbReference type="Pfam" id="PF00072">
    <property type="entry name" value="Response_reg"/>
    <property type="match status" value="1"/>
</dbReference>
<keyword evidence="1 6" id="KW-0597">Phosphoprotein</keyword>
<dbReference type="PANTHER" id="PTHR48111">
    <property type="entry name" value="REGULATOR OF RPOS"/>
    <property type="match status" value="1"/>
</dbReference>
<dbReference type="RefSeq" id="WP_379277888.1">
    <property type="nucleotide sequence ID" value="NZ_JBHUGT010000016.1"/>
</dbReference>
<name>A0ABW5R315_9BACL</name>
<dbReference type="Gene3D" id="1.10.10.10">
    <property type="entry name" value="Winged helix-like DNA-binding domain superfamily/Winged helix DNA-binding domain"/>
    <property type="match status" value="1"/>
</dbReference>
<sequence length="230" mass="26005">MRILLVEDETEIREVLAAYLRKEGWEVDMTPNGFEAFQKYDYMKHNLIILDLKLEGMPGEQVCQLIREKSNVPVIILTSKSLESDVVSGFDMGADDYVVKPFRVKELVARVKALMRRTSQDGGKAGTLSFNNGALIIDPASAAVFVDGKRASLTSTEFKLLSVLTSKPMKLFSRSDLLYQALGYRFQEEGNRSLDVHIKNLRKKIDNKHPQYIQTVIGMGYRFGYEADPS</sequence>
<dbReference type="PANTHER" id="PTHR48111:SF73">
    <property type="entry name" value="ALKALINE PHOSPHATASE SYNTHESIS TRANSCRIPTIONAL REGULATORY PROTEIN PHOP"/>
    <property type="match status" value="1"/>
</dbReference>
<dbReference type="CDD" id="cd00383">
    <property type="entry name" value="trans_reg_C"/>
    <property type="match status" value="1"/>
</dbReference>
<evidence type="ECO:0000259" key="8">
    <source>
        <dbReference type="PROSITE" id="PS50110"/>
    </source>
</evidence>
<proteinExistence type="predicted"/>
<evidence type="ECO:0000256" key="2">
    <source>
        <dbReference type="ARBA" id="ARBA00023012"/>
    </source>
</evidence>
<feature type="domain" description="Response regulatory" evidence="8">
    <location>
        <begin position="2"/>
        <end position="115"/>
    </location>
</feature>
<dbReference type="SUPFAM" id="SSF46894">
    <property type="entry name" value="C-terminal effector domain of the bipartite response regulators"/>
    <property type="match status" value="1"/>
</dbReference>
<protein>
    <submittedName>
        <fullName evidence="10">Response regulator transcription factor</fullName>
    </submittedName>
</protein>
<organism evidence="10 11">
    <name type="scientific">Paenibacillus thailandensis</name>
    <dbReference type="NCBI Taxonomy" id="393250"/>
    <lineage>
        <taxon>Bacteria</taxon>
        <taxon>Bacillati</taxon>
        <taxon>Bacillota</taxon>
        <taxon>Bacilli</taxon>
        <taxon>Bacillales</taxon>
        <taxon>Paenibacillaceae</taxon>
        <taxon>Paenibacillus</taxon>
    </lineage>
</organism>
<dbReference type="InterPro" id="IPR039420">
    <property type="entry name" value="WalR-like"/>
</dbReference>
<dbReference type="CDD" id="cd17574">
    <property type="entry name" value="REC_OmpR"/>
    <property type="match status" value="1"/>
</dbReference>
<dbReference type="InterPro" id="IPR001867">
    <property type="entry name" value="OmpR/PhoB-type_DNA-bd"/>
</dbReference>
<evidence type="ECO:0000256" key="3">
    <source>
        <dbReference type="ARBA" id="ARBA00023015"/>
    </source>
</evidence>
<feature type="modified residue" description="4-aspartylphosphate" evidence="6">
    <location>
        <position position="51"/>
    </location>
</feature>
<evidence type="ECO:0000256" key="1">
    <source>
        <dbReference type="ARBA" id="ARBA00022553"/>
    </source>
</evidence>
<evidence type="ECO:0000313" key="11">
    <source>
        <dbReference type="Proteomes" id="UP001597493"/>
    </source>
</evidence>
<dbReference type="InterPro" id="IPR036388">
    <property type="entry name" value="WH-like_DNA-bd_sf"/>
</dbReference>
<dbReference type="EMBL" id="JBHUMY010000033">
    <property type="protein sequence ID" value="MFD2662882.1"/>
    <property type="molecule type" value="Genomic_DNA"/>
</dbReference>
<dbReference type="SUPFAM" id="SSF52172">
    <property type="entry name" value="CheY-like"/>
    <property type="match status" value="1"/>
</dbReference>
<keyword evidence="11" id="KW-1185">Reference proteome</keyword>
<feature type="DNA-binding region" description="OmpR/PhoB-type" evidence="7">
    <location>
        <begin position="125"/>
        <end position="225"/>
    </location>
</feature>
<evidence type="ECO:0000256" key="7">
    <source>
        <dbReference type="PROSITE-ProRule" id="PRU01091"/>
    </source>
</evidence>
<evidence type="ECO:0000313" key="10">
    <source>
        <dbReference type="EMBL" id="MFD2662882.1"/>
    </source>
</evidence>
<accession>A0ABW5R315</accession>
<dbReference type="Gene3D" id="6.10.250.690">
    <property type="match status" value="1"/>
</dbReference>
<dbReference type="InterPro" id="IPR001789">
    <property type="entry name" value="Sig_transdc_resp-reg_receiver"/>
</dbReference>
<evidence type="ECO:0000256" key="4">
    <source>
        <dbReference type="ARBA" id="ARBA00023125"/>
    </source>
</evidence>
<dbReference type="InterPro" id="IPR011006">
    <property type="entry name" value="CheY-like_superfamily"/>
</dbReference>
<reference evidence="11" key="1">
    <citation type="journal article" date="2019" name="Int. J. Syst. Evol. Microbiol.">
        <title>The Global Catalogue of Microorganisms (GCM) 10K type strain sequencing project: providing services to taxonomists for standard genome sequencing and annotation.</title>
        <authorList>
            <consortium name="The Broad Institute Genomics Platform"/>
            <consortium name="The Broad Institute Genome Sequencing Center for Infectious Disease"/>
            <person name="Wu L."/>
            <person name="Ma J."/>
        </authorList>
    </citation>
    <scope>NUCLEOTIDE SEQUENCE [LARGE SCALE GENOMIC DNA]</scope>
    <source>
        <strain evidence="11">TISTR 1827</strain>
    </source>
</reference>
<dbReference type="Pfam" id="PF00486">
    <property type="entry name" value="Trans_reg_C"/>
    <property type="match status" value="1"/>
</dbReference>
<dbReference type="Proteomes" id="UP001597493">
    <property type="component" value="Unassembled WGS sequence"/>
</dbReference>
<evidence type="ECO:0000259" key="9">
    <source>
        <dbReference type="PROSITE" id="PS51755"/>
    </source>
</evidence>
<evidence type="ECO:0000256" key="5">
    <source>
        <dbReference type="ARBA" id="ARBA00023163"/>
    </source>
</evidence>
<evidence type="ECO:0000256" key="6">
    <source>
        <dbReference type="PROSITE-ProRule" id="PRU00169"/>
    </source>
</evidence>
<feature type="domain" description="OmpR/PhoB-type" evidence="9">
    <location>
        <begin position="125"/>
        <end position="225"/>
    </location>
</feature>
<keyword evidence="4 7" id="KW-0238">DNA-binding</keyword>
<dbReference type="InterPro" id="IPR016032">
    <property type="entry name" value="Sig_transdc_resp-reg_C-effctor"/>
</dbReference>
<keyword evidence="2" id="KW-0902">Two-component regulatory system</keyword>